<protein>
    <submittedName>
        <fullName evidence="2">ATP-dependent DNA helicase</fullName>
    </submittedName>
</protein>
<feature type="region of interest" description="Disordered" evidence="1">
    <location>
        <begin position="272"/>
        <end position="318"/>
    </location>
</feature>
<feature type="region of interest" description="Disordered" evidence="1">
    <location>
        <begin position="706"/>
        <end position="737"/>
    </location>
</feature>
<gene>
    <name evidence="2" type="primary">EVAR_38725_1</name>
    <name evidence="2" type="ORF">TNIN_474531</name>
</gene>
<evidence type="ECO:0000313" key="3">
    <source>
        <dbReference type="Proteomes" id="UP000886998"/>
    </source>
</evidence>
<sequence length="837" mass="98852">QRRNETHLNEPGSRLHKRNEANFNDPNRRLQRRNEALGDHENRYQRRHISRHDLDARYQRRGEEETSKYRRGYEASQNDRANRYQRRDNTFESRQSGRCHENDSFRNVQEGRYQRRYFAHQTGQGSRYQIDDTLQKDRDTRYQGRNDAFFSHQNDRYEGENRAYRSDHRTSPSYRRDRNSRYQGRYQASQSEYNIIYERHGSPRRDQNNRQEREAASSQSDQTVRHQGRYEFSQSNQIGRCQTQDVFRIEMNITQERKDEESQNYSYCRYQKANETSGRKPDGRHVKDEGFRIDSSDKYQNRNEDSQNNREGQFQKRNEDFRSHLKIVDQAQEMVKYSQHVSELLPTEIGDNNRPFAHRYSTEYPDQKSGVIITDRLRTIARRIVSSKIVKMVGHTEAVKKHPRGTISPPQKRYAKWTTPRAVKAKGVHITGIRSAVVRYSCAERIPEEKTENKPRRQTWPLQIELDSQMKSSKESQRGVVENPYTKRTVPEMTQFPNRRSTVSAAHPIELMDGHSSETFPQQTNFPYKRSREQETHDIHFANKCIKTSTTMSSRTLEGERKVQQRGSFFSDSLPTYRSNSACYMDMQPKIECQQVGPSVHHKDNIASKQLKGSMQNSGSVMDKVPKEMASYNEKHERTNSGSSSTSYTWFNKKFRRGLASPKEIDTDRYSRIPVPTDSKVLKQKTNRVVHDIGCRQRQIPLSHDPRLIPYPIRSPRDTLPQKRCSMDQPPLNKKDTECRTRTQVQSELKDVQIGYRELEPQQERVGNVRPSAVLPPPERPVEYCRREQRPPNAGILGRLLQESRSRNFQNNRRRRDAARPQHKYFKYCCMYTNESP</sequence>
<name>A0A8X6XPB7_9ARAC</name>
<reference evidence="2" key="1">
    <citation type="submission" date="2020-08" db="EMBL/GenBank/DDBJ databases">
        <title>Multicomponent nature underlies the extraordinary mechanical properties of spider dragline silk.</title>
        <authorList>
            <person name="Kono N."/>
            <person name="Nakamura H."/>
            <person name="Mori M."/>
            <person name="Yoshida Y."/>
            <person name="Ohtoshi R."/>
            <person name="Malay A.D."/>
            <person name="Moran D.A.P."/>
            <person name="Tomita M."/>
            <person name="Numata K."/>
            <person name="Arakawa K."/>
        </authorList>
    </citation>
    <scope>NUCLEOTIDE SEQUENCE</scope>
</reference>
<keyword evidence="2" id="KW-0378">Hydrolase</keyword>
<proteinExistence type="predicted"/>
<feature type="compositionally biased region" description="Basic and acidic residues" evidence="1">
    <location>
        <begin position="51"/>
        <end position="73"/>
    </location>
</feature>
<evidence type="ECO:0000313" key="2">
    <source>
        <dbReference type="EMBL" id="GFY56788.1"/>
    </source>
</evidence>
<keyword evidence="3" id="KW-1185">Reference proteome</keyword>
<keyword evidence="2" id="KW-0547">Nucleotide-binding</keyword>
<feature type="compositionally biased region" description="Basic and acidic residues" evidence="1">
    <location>
        <begin position="26"/>
        <end position="44"/>
    </location>
</feature>
<feature type="compositionally biased region" description="Basic and acidic residues" evidence="1">
    <location>
        <begin position="153"/>
        <end position="180"/>
    </location>
</feature>
<organism evidence="2 3">
    <name type="scientific">Trichonephila inaurata madagascariensis</name>
    <dbReference type="NCBI Taxonomy" id="2747483"/>
    <lineage>
        <taxon>Eukaryota</taxon>
        <taxon>Metazoa</taxon>
        <taxon>Ecdysozoa</taxon>
        <taxon>Arthropoda</taxon>
        <taxon>Chelicerata</taxon>
        <taxon>Arachnida</taxon>
        <taxon>Araneae</taxon>
        <taxon>Araneomorphae</taxon>
        <taxon>Entelegynae</taxon>
        <taxon>Araneoidea</taxon>
        <taxon>Nephilidae</taxon>
        <taxon>Trichonephila</taxon>
        <taxon>Trichonephila inaurata</taxon>
    </lineage>
</organism>
<feature type="region of interest" description="Disordered" evidence="1">
    <location>
        <begin position="1"/>
        <end position="107"/>
    </location>
</feature>
<keyword evidence="2" id="KW-0347">Helicase</keyword>
<feature type="compositionally biased region" description="Basic and acidic residues" evidence="1">
    <location>
        <begin position="277"/>
        <end position="318"/>
    </location>
</feature>
<evidence type="ECO:0000256" key="1">
    <source>
        <dbReference type="SAM" id="MobiDB-lite"/>
    </source>
</evidence>
<keyword evidence="2" id="KW-0067">ATP-binding</keyword>
<dbReference type="OrthoDB" id="10530584at2759"/>
<feature type="non-terminal residue" evidence="2">
    <location>
        <position position="1"/>
    </location>
</feature>
<feature type="region of interest" description="Disordered" evidence="1">
    <location>
        <begin position="145"/>
        <end position="237"/>
    </location>
</feature>
<feature type="compositionally biased region" description="Basic and acidic residues" evidence="1">
    <location>
        <begin position="80"/>
        <end position="91"/>
    </location>
</feature>
<dbReference type="AlphaFoldDB" id="A0A8X6XPB7"/>
<dbReference type="GO" id="GO:0004386">
    <property type="term" value="F:helicase activity"/>
    <property type="evidence" value="ECO:0007669"/>
    <property type="project" value="UniProtKB-KW"/>
</dbReference>
<dbReference type="Proteomes" id="UP000886998">
    <property type="component" value="Unassembled WGS sequence"/>
</dbReference>
<comment type="caution">
    <text evidence="2">The sequence shown here is derived from an EMBL/GenBank/DDBJ whole genome shotgun (WGS) entry which is preliminary data.</text>
</comment>
<feature type="compositionally biased region" description="Basic and acidic residues" evidence="1">
    <location>
        <begin position="197"/>
        <end position="215"/>
    </location>
</feature>
<accession>A0A8X6XPB7</accession>
<dbReference type="EMBL" id="BMAV01011150">
    <property type="protein sequence ID" value="GFY56788.1"/>
    <property type="molecule type" value="Genomic_DNA"/>
</dbReference>